<dbReference type="InterPro" id="IPR000847">
    <property type="entry name" value="LysR_HTH_N"/>
</dbReference>
<keyword evidence="3" id="KW-0238">DNA-binding</keyword>
<protein>
    <submittedName>
        <fullName evidence="6">LysR substrate-binding domain-containing protein</fullName>
    </submittedName>
</protein>
<sequence length="297" mass="33846">MFDFRLKVFYTVAKRLNFTKAAEELHITQPAVSKHIKEIEYHLKTKVFDREGTKIKLTPAGKLLFGYCEKIFAIYSELEFEISLLNQQHKGQLRIGASTTIAQYVLPAVLAAFHEKFADIKVSLTIANSEQIEHLLAQQTIDLGVVENRSKNTAFKYSEFLKDEIVLVTSSHHPLAKKGTLKAEQLKNIALLLREPGSGTLQIIMHHLKHAGIHLDQLQVEMQLGSSESIKSYLLHSDCAAFLSIYSILNELKENKLSVVDIKDLSMDRYFYFIEPQGNMQAIGNLFMDFAIHYNFK</sequence>
<dbReference type="PRINTS" id="PR00039">
    <property type="entry name" value="HTHLYSR"/>
</dbReference>
<dbReference type="CDD" id="cd08420">
    <property type="entry name" value="PBP2_CysL_like"/>
    <property type="match status" value="1"/>
</dbReference>
<evidence type="ECO:0000256" key="3">
    <source>
        <dbReference type="ARBA" id="ARBA00023125"/>
    </source>
</evidence>
<reference evidence="6 7" key="1">
    <citation type="submission" date="2024-01" db="EMBL/GenBank/DDBJ databases">
        <title>Pedobacter sp. nov., isolated from fresh soil.</title>
        <authorList>
            <person name="Le N.T.T."/>
        </authorList>
    </citation>
    <scope>NUCLEOTIDE SEQUENCE [LARGE SCALE GENOMIC DNA]</scope>
    <source>
        <strain evidence="6 7">KR3-3</strain>
    </source>
</reference>
<dbReference type="InterPro" id="IPR036388">
    <property type="entry name" value="WH-like_DNA-bd_sf"/>
</dbReference>
<dbReference type="Pfam" id="PF00126">
    <property type="entry name" value="HTH_1"/>
    <property type="match status" value="1"/>
</dbReference>
<name>A0ABU7IAY3_9SPHI</name>
<dbReference type="RefSeq" id="WP_330108945.1">
    <property type="nucleotide sequence ID" value="NZ_JAZDQT010000003.1"/>
</dbReference>
<comment type="similarity">
    <text evidence="1">Belongs to the LysR transcriptional regulatory family.</text>
</comment>
<keyword evidence="4" id="KW-0804">Transcription</keyword>
<dbReference type="Pfam" id="PF03466">
    <property type="entry name" value="LysR_substrate"/>
    <property type="match status" value="1"/>
</dbReference>
<evidence type="ECO:0000256" key="1">
    <source>
        <dbReference type="ARBA" id="ARBA00009437"/>
    </source>
</evidence>
<accession>A0ABU7IAY3</accession>
<evidence type="ECO:0000256" key="2">
    <source>
        <dbReference type="ARBA" id="ARBA00023015"/>
    </source>
</evidence>
<dbReference type="SUPFAM" id="SSF46785">
    <property type="entry name" value="Winged helix' DNA-binding domain"/>
    <property type="match status" value="1"/>
</dbReference>
<organism evidence="6 7">
    <name type="scientific">Pedobacter albus</name>
    <dbReference type="NCBI Taxonomy" id="3113905"/>
    <lineage>
        <taxon>Bacteria</taxon>
        <taxon>Pseudomonadati</taxon>
        <taxon>Bacteroidota</taxon>
        <taxon>Sphingobacteriia</taxon>
        <taxon>Sphingobacteriales</taxon>
        <taxon>Sphingobacteriaceae</taxon>
        <taxon>Pedobacter</taxon>
    </lineage>
</organism>
<evidence type="ECO:0000313" key="6">
    <source>
        <dbReference type="EMBL" id="MEE1946645.1"/>
    </source>
</evidence>
<evidence type="ECO:0000259" key="5">
    <source>
        <dbReference type="PROSITE" id="PS50931"/>
    </source>
</evidence>
<dbReference type="Proteomes" id="UP001336835">
    <property type="component" value="Unassembled WGS sequence"/>
</dbReference>
<keyword evidence="7" id="KW-1185">Reference proteome</keyword>
<gene>
    <name evidence="6" type="ORF">VRU48_16080</name>
</gene>
<dbReference type="SUPFAM" id="SSF53850">
    <property type="entry name" value="Periplasmic binding protein-like II"/>
    <property type="match status" value="1"/>
</dbReference>
<keyword evidence="2" id="KW-0805">Transcription regulation</keyword>
<dbReference type="Gene3D" id="1.10.10.10">
    <property type="entry name" value="Winged helix-like DNA-binding domain superfamily/Winged helix DNA-binding domain"/>
    <property type="match status" value="1"/>
</dbReference>
<dbReference type="InterPro" id="IPR036390">
    <property type="entry name" value="WH_DNA-bd_sf"/>
</dbReference>
<evidence type="ECO:0000256" key="4">
    <source>
        <dbReference type="ARBA" id="ARBA00023163"/>
    </source>
</evidence>
<dbReference type="EMBL" id="JAZDQT010000003">
    <property type="protein sequence ID" value="MEE1946645.1"/>
    <property type="molecule type" value="Genomic_DNA"/>
</dbReference>
<proteinExistence type="inferred from homology"/>
<dbReference type="Gene3D" id="3.40.190.290">
    <property type="match status" value="1"/>
</dbReference>
<comment type="caution">
    <text evidence="6">The sequence shown here is derived from an EMBL/GenBank/DDBJ whole genome shotgun (WGS) entry which is preliminary data.</text>
</comment>
<dbReference type="InterPro" id="IPR005119">
    <property type="entry name" value="LysR_subst-bd"/>
</dbReference>
<dbReference type="PROSITE" id="PS50931">
    <property type="entry name" value="HTH_LYSR"/>
    <property type="match status" value="1"/>
</dbReference>
<feature type="domain" description="HTH lysR-type" evidence="5">
    <location>
        <begin position="6"/>
        <end position="58"/>
    </location>
</feature>
<dbReference type="PANTHER" id="PTHR30126">
    <property type="entry name" value="HTH-TYPE TRANSCRIPTIONAL REGULATOR"/>
    <property type="match status" value="1"/>
</dbReference>
<dbReference type="PANTHER" id="PTHR30126:SF39">
    <property type="entry name" value="HTH-TYPE TRANSCRIPTIONAL REGULATOR CYSL"/>
    <property type="match status" value="1"/>
</dbReference>
<evidence type="ECO:0000313" key="7">
    <source>
        <dbReference type="Proteomes" id="UP001336835"/>
    </source>
</evidence>